<dbReference type="EMBL" id="LR536450">
    <property type="protein sequence ID" value="VFU07931.1"/>
    <property type="molecule type" value="Genomic_DNA"/>
</dbReference>
<proteinExistence type="predicted"/>
<organism evidence="1 2">
    <name type="scientific">Methylocella tundrae</name>
    <dbReference type="NCBI Taxonomy" id="227605"/>
    <lineage>
        <taxon>Bacteria</taxon>
        <taxon>Pseudomonadati</taxon>
        <taxon>Pseudomonadota</taxon>
        <taxon>Alphaproteobacteria</taxon>
        <taxon>Hyphomicrobiales</taxon>
        <taxon>Beijerinckiaceae</taxon>
        <taxon>Methylocella</taxon>
    </lineage>
</organism>
<evidence type="ECO:0000313" key="2">
    <source>
        <dbReference type="Proteomes" id="UP000294360"/>
    </source>
</evidence>
<evidence type="ECO:0000313" key="1">
    <source>
        <dbReference type="EMBL" id="VFU07931.1"/>
    </source>
</evidence>
<dbReference type="Proteomes" id="UP000294360">
    <property type="component" value="Chromosome"/>
</dbReference>
<gene>
    <name evidence="1" type="ORF">MTUNDRAET4_1038</name>
</gene>
<protein>
    <submittedName>
        <fullName evidence="1">Uncharacterized protein</fullName>
    </submittedName>
</protein>
<dbReference type="KEGG" id="mtun:MTUNDRAET4_1038"/>
<dbReference type="AlphaFoldDB" id="A0A4U8YVT0"/>
<reference evidence="1 2" key="1">
    <citation type="submission" date="2019-03" db="EMBL/GenBank/DDBJ databases">
        <authorList>
            <person name="Kox A.R. M."/>
        </authorList>
    </citation>
    <scope>NUCLEOTIDE SEQUENCE [LARGE SCALE GENOMIC DNA]</scope>
    <source>
        <strain evidence="1">MTUNDRAET4 annotated genome</strain>
    </source>
</reference>
<dbReference type="OrthoDB" id="8456580at2"/>
<name>A0A4U8YVT0_METTU</name>
<accession>A0A4U8YVT0</accession>
<sequence>MSQRHVQAHLVHPSHKLPIPGTQRFFSADDAGETIDLFDSFWLMLLHDGSLALGPRLSDAPAAHDEPIA</sequence>
<dbReference type="RefSeq" id="WP_134487597.1">
    <property type="nucleotide sequence ID" value="NZ_CP139089.1"/>
</dbReference>